<accession>A0A0F9H1W2</accession>
<dbReference type="AlphaFoldDB" id="A0A0F9H1W2"/>
<comment type="caution">
    <text evidence="1">The sequence shown here is derived from an EMBL/GenBank/DDBJ whole genome shotgun (WGS) entry which is preliminary data.</text>
</comment>
<protein>
    <submittedName>
        <fullName evidence="1">Uncharacterized protein</fullName>
    </submittedName>
</protein>
<gene>
    <name evidence="1" type="ORF">LCGC14_2116510</name>
</gene>
<sequence>MQFPKKKPRLIEDLTLILQKEFIKRFTKINRMLGNTLIYPYTILIDKSLQVMNNSTFGCKRIDKKIYVPSRFKDSGVLEHFVLMEWFYTFVSTTINVLPGESHNKMRTEFSALLTRIYNNTEGSSPTRVRIGLKKYLLILIYLRKYEVSLSQTELGFLIDMTNEFFISKRYLKEDEFNPEFLYFNLFSRASKIEQNKDLNSRAIFLARLFNLLISPHLEHNLYETIEFIKDFLKYSYIQNYVKRINKLISTILTEYIITFLKLDTYTSRKNAVLDVVVRVYNNSNQVLEDFSSELMWNPEKCLATIEDKDLTKYQDLHVDVTYKYYLKIHQDRTIKFSSRISFTNPVFKEKRISKTIFLKELET</sequence>
<proteinExistence type="predicted"/>
<reference evidence="1" key="1">
    <citation type="journal article" date="2015" name="Nature">
        <title>Complex archaea that bridge the gap between prokaryotes and eukaryotes.</title>
        <authorList>
            <person name="Spang A."/>
            <person name="Saw J.H."/>
            <person name="Jorgensen S.L."/>
            <person name="Zaremba-Niedzwiedzka K."/>
            <person name="Martijn J."/>
            <person name="Lind A.E."/>
            <person name="van Eijk R."/>
            <person name="Schleper C."/>
            <person name="Guy L."/>
            <person name="Ettema T.J."/>
        </authorList>
    </citation>
    <scope>NUCLEOTIDE SEQUENCE</scope>
</reference>
<dbReference type="EMBL" id="LAZR01026262">
    <property type="protein sequence ID" value="KKL69282.1"/>
    <property type="molecule type" value="Genomic_DNA"/>
</dbReference>
<name>A0A0F9H1W2_9ZZZZ</name>
<evidence type="ECO:0000313" key="1">
    <source>
        <dbReference type="EMBL" id="KKL69282.1"/>
    </source>
</evidence>
<organism evidence="1">
    <name type="scientific">marine sediment metagenome</name>
    <dbReference type="NCBI Taxonomy" id="412755"/>
    <lineage>
        <taxon>unclassified sequences</taxon>
        <taxon>metagenomes</taxon>
        <taxon>ecological metagenomes</taxon>
    </lineage>
</organism>